<reference evidence="2 3" key="1">
    <citation type="submission" date="2017-01" db="EMBL/GenBank/DDBJ databases">
        <authorList>
            <person name="Wolfgang W.J."/>
            <person name="Cole J."/>
            <person name="Wroblewski D."/>
            <person name="Mcginnis J."/>
            <person name="Musser K.A."/>
        </authorList>
    </citation>
    <scope>NUCLEOTIDE SEQUENCE [LARGE SCALE GENOMIC DNA]</scope>
    <source>
        <strain evidence="2 3">DSM 21643</strain>
    </source>
</reference>
<dbReference type="PANTHER" id="PTHR33055:SF3">
    <property type="entry name" value="PUTATIVE TRANSPOSASE FOR IS117-RELATED"/>
    <property type="match status" value="1"/>
</dbReference>
<proteinExistence type="predicted"/>
<dbReference type="InterPro" id="IPR047650">
    <property type="entry name" value="Transpos_IS110"/>
</dbReference>
<comment type="caution">
    <text evidence="2">The sequence shown here is derived from an EMBL/GenBank/DDBJ whole genome shotgun (WGS) entry which is preliminary data.</text>
</comment>
<evidence type="ECO:0000313" key="3">
    <source>
        <dbReference type="Proteomes" id="UP000193466"/>
    </source>
</evidence>
<dbReference type="RefSeq" id="WP_157739155.1">
    <property type="nucleotide sequence ID" value="NZ_LT906434.1"/>
</dbReference>
<protein>
    <recommendedName>
        <fullName evidence="1">Transposase IS116/IS110/IS902 C-terminal domain-containing protein</fullName>
    </recommendedName>
</protein>
<evidence type="ECO:0000259" key="1">
    <source>
        <dbReference type="Pfam" id="PF02371"/>
    </source>
</evidence>
<feature type="domain" description="Transposase IS116/IS110/IS902 C-terminal" evidence="1">
    <location>
        <begin position="13"/>
        <end position="66"/>
    </location>
</feature>
<name>A0ABX3WHE2_9NEIS</name>
<dbReference type="EMBL" id="MTBM01000001">
    <property type="protein sequence ID" value="OSI11545.1"/>
    <property type="molecule type" value="Genomic_DNA"/>
</dbReference>
<sequence>MTAAILTNHLLSGTFKNAGQFVAFAGLSPHQRQSGTSVNAKGGITRFGNRRLRAALYMPAMVAYARGYFPEFTKRLKQKKKKSKVIITAIMRKLAVIAFNLYKNKTTYQPERYKAV</sequence>
<dbReference type="Proteomes" id="UP000193466">
    <property type="component" value="Unassembled WGS sequence"/>
</dbReference>
<keyword evidence="3" id="KW-1185">Reference proteome</keyword>
<dbReference type="PANTHER" id="PTHR33055">
    <property type="entry name" value="TRANSPOSASE FOR INSERTION SEQUENCE ELEMENT IS1111A"/>
    <property type="match status" value="1"/>
</dbReference>
<gene>
    <name evidence="2" type="ORF">BWD10_00830</name>
</gene>
<dbReference type="InterPro" id="IPR003346">
    <property type="entry name" value="Transposase_20"/>
</dbReference>
<organism evidence="2 3">
    <name type="scientific">Neisseria zoodegmatis</name>
    <dbReference type="NCBI Taxonomy" id="326523"/>
    <lineage>
        <taxon>Bacteria</taxon>
        <taxon>Pseudomonadati</taxon>
        <taxon>Pseudomonadota</taxon>
        <taxon>Betaproteobacteria</taxon>
        <taxon>Neisseriales</taxon>
        <taxon>Neisseriaceae</taxon>
        <taxon>Neisseria</taxon>
    </lineage>
</organism>
<evidence type="ECO:0000313" key="2">
    <source>
        <dbReference type="EMBL" id="OSI11545.1"/>
    </source>
</evidence>
<dbReference type="Pfam" id="PF02371">
    <property type="entry name" value="Transposase_20"/>
    <property type="match status" value="1"/>
</dbReference>
<accession>A0ABX3WHE2</accession>